<protein>
    <recommendedName>
        <fullName evidence="4">DoxX family membrane protein</fullName>
    </recommendedName>
</protein>
<organism evidence="2 3">
    <name type="scientific">Rhodococcoides trifolii</name>
    <dbReference type="NCBI Taxonomy" id="908250"/>
    <lineage>
        <taxon>Bacteria</taxon>
        <taxon>Bacillati</taxon>
        <taxon>Actinomycetota</taxon>
        <taxon>Actinomycetes</taxon>
        <taxon>Mycobacteriales</taxon>
        <taxon>Nocardiaceae</taxon>
        <taxon>Rhodococcoides</taxon>
    </lineage>
</organism>
<dbReference type="PANTHER" id="PTHR36974:SF1">
    <property type="entry name" value="DOXX FAMILY MEMBRANE PROTEIN"/>
    <property type="match status" value="1"/>
</dbReference>
<gene>
    <name evidence="2" type="ORF">GCM10007304_27780</name>
</gene>
<feature type="transmembrane region" description="Helical" evidence="1">
    <location>
        <begin position="58"/>
        <end position="76"/>
    </location>
</feature>
<reference evidence="2" key="2">
    <citation type="submission" date="2020-09" db="EMBL/GenBank/DDBJ databases">
        <authorList>
            <person name="Sun Q."/>
            <person name="Sedlacek I."/>
        </authorList>
    </citation>
    <scope>NUCLEOTIDE SEQUENCE</scope>
    <source>
        <strain evidence="2">CCM 7905</strain>
    </source>
</reference>
<feature type="transmembrane region" description="Helical" evidence="1">
    <location>
        <begin position="83"/>
        <end position="102"/>
    </location>
</feature>
<dbReference type="EMBL" id="BMCU01000003">
    <property type="protein sequence ID" value="GGG12231.1"/>
    <property type="molecule type" value="Genomic_DNA"/>
</dbReference>
<proteinExistence type="predicted"/>
<keyword evidence="1" id="KW-0472">Membrane</keyword>
<evidence type="ECO:0000256" key="1">
    <source>
        <dbReference type="SAM" id="Phobius"/>
    </source>
</evidence>
<reference evidence="2" key="1">
    <citation type="journal article" date="2014" name="Int. J. Syst. Evol. Microbiol.">
        <title>Complete genome sequence of Corynebacterium casei LMG S-19264T (=DSM 44701T), isolated from a smear-ripened cheese.</title>
        <authorList>
            <consortium name="US DOE Joint Genome Institute (JGI-PGF)"/>
            <person name="Walter F."/>
            <person name="Albersmeier A."/>
            <person name="Kalinowski J."/>
            <person name="Ruckert C."/>
        </authorList>
    </citation>
    <scope>NUCLEOTIDE SEQUENCE</scope>
    <source>
        <strain evidence="2">CCM 7905</strain>
    </source>
</reference>
<dbReference type="PANTHER" id="PTHR36974">
    <property type="entry name" value="MEMBRANE PROTEIN-RELATED"/>
    <property type="match status" value="1"/>
</dbReference>
<keyword evidence="3" id="KW-1185">Reference proteome</keyword>
<dbReference type="Proteomes" id="UP000654257">
    <property type="component" value="Unassembled WGS sequence"/>
</dbReference>
<name>A0A917D803_9NOCA</name>
<comment type="caution">
    <text evidence="2">The sequence shown here is derived from an EMBL/GenBank/DDBJ whole genome shotgun (WGS) entry which is preliminary data.</text>
</comment>
<evidence type="ECO:0000313" key="2">
    <source>
        <dbReference type="EMBL" id="GGG12231.1"/>
    </source>
</evidence>
<feature type="transmembrane region" description="Helical" evidence="1">
    <location>
        <begin position="21"/>
        <end position="38"/>
    </location>
</feature>
<sequence length="139" mass="14766">MACFVRVMQGVTMTNSRGQTAAFRLAALLGGAGVLHFVTPTPFDKQVPRALPGEARTYTYASGVAEIALAGGLAAARTRRTTATVAAVFFVAVFPANVQMAVDWLRSSKTTTAMKIGVLARLPLQIPLITESLKVRRTS</sequence>
<keyword evidence="1" id="KW-1133">Transmembrane helix</keyword>
<keyword evidence="1" id="KW-0812">Transmembrane</keyword>
<dbReference type="AlphaFoldDB" id="A0A917D803"/>
<evidence type="ECO:0008006" key="4">
    <source>
        <dbReference type="Google" id="ProtNLM"/>
    </source>
</evidence>
<evidence type="ECO:0000313" key="3">
    <source>
        <dbReference type="Proteomes" id="UP000654257"/>
    </source>
</evidence>
<accession>A0A917D803</accession>